<dbReference type="PANTHER" id="PTHR11040">
    <property type="entry name" value="ZINC/IRON TRANSPORTER"/>
    <property type="match status" value="1"/>
</dbReference>
<evidence type="ECO:0000256" key="5">
    <source>
        <dbReference type="SAM" id="MobiDB-lite"/>
    </source>
</evidence>
<proteinExistence type="predicted"/>
<comment type="caution">
    <text evidence="7">The sequence shown here is derived from an EMBL/GenBank/DDBJ whole genome shotgun (WGS) entry which is preliminary data.</text>
</comment>
<keyword evidence="2 6" id="KW-0812">Transmembrane</keyword>
<feature type="transmembrane region" description="Helical" evidence="6">
    <location>
        <begin position="57"/>
        <end position="78"/>
    </location>
</feature>
<evidence type="ECO:0000256" key="4">
    <source>
        <dbReference type="ARBA" id="ARBA00023136"/>
    </source>
</evidence>
<feature type="region of interest" description="Disordered" evidence="5">
    <location>
        <begin position="231"/>
        <end position="252"/>
    </location>
</feature>
<dbReference type="InterPro" id="IPR003689">
    <property type="entry name" value="ZIP"/>
</dbReference>
<dbReference type="EMBL" id="PYSW02000021">
    <property type="protein sequence ID" value="KAG2383360.1"/>
    <property type="molecule type" value="Genomic_DNA"/>
</dbReference>
<evidence type="ECO:0000256" key="2">
    <source>
        <dbReference type="ARBA" id="ARBA00022692"/>
    </source>
</evidence>
<comment type="subcellular location">
    <subcellularLocation>
        <location evidence="1">Membrane</location>
        <topology evidence="1">Multi-pass membrane protein</topology>
    </subcellularLocation>
</comment>
<accession>A0AA88KL80</accession>
<feature type="transmembrane region" description="Helical" evidence="6">
    <location>
        <begin position="140"/>
        <end position="163"/>
    </location>
</feature>
<dbReference type="Proteomes" id="UP000816034">
    <property type="component" value="Unassembled WGS sequence"/>
</dbReference>
<gene>
    <name evidence="7" type="ORF">C9374_004697</name>
</gene>
<keyword evidence="3 6" id="KW-1133">Transmembrane helix</keyword>
<evidence type="ECO:0000256" key="1">
    <source>
        <dbReference type="ARBA" id="ARBA00004141"/>
    </source>
</evidence>
<dbReference type="RefSeq" id="XP_044549039.1">
    <property type="nucleotide sequence ID" value="XM_044694364.1"/>
</dbReference>
<keyword evidence="8" id="KW-1185">Reference proteome</keyword>
<dbReference type="PANTHER" id="PTHR11040:SF44">
    <property type="entry name" value="PROTEIN ZNTC-RELATED"/>
    <property type="match status" value="1"/>
</dbReference>
<sequence length="461" mass="50026">MTQSSIHDHFQVPIISLLPQQLLSALQSEIDNSTNNSTTQDETLTQEQVTTLLATKLSTLFGILIGSFLISLVPLCFGRISYLRKRLNQGLISIVIDQCNGFAGGVLLSVGILHMMSEGSELLHDGLEALGDSTAAEYPIAPLVLCMGFLVLYGLEFVLLAFLSNWFKSKDSHDHSHGHHHGHSCDSHVVTIEEKALKSQTNDMNHSQEMLEELPTSTSVQFNSQDALDTSMMDETSTTAADQPPQGAQSPSLVDIENQAKTTCEPTVCAQHHAHHDHGHNSGDHTACAHHEATQMLFETNHKHGIPLVLTAIVLWLALSTHSIFIGLGFGAELDIGNMWSIFAAIIAHQFIEAFSLGSIVEKGCKSLWMAVALLFLYSISVPVGIGIGLGIVSAAQSNALENDSWKVTQGILMSIAAGAFVYVSLMEIAIHQPKNKFLKLLRFCLMLVGFAAMAILAIWA</sequence>
<evidence type="ECO:0000256" key="6">
    <source>
        <dbReference type="SAM" id="Phobius"/>
    </source>
</evidence>
<feature type="transmembrane region" description="Helical" evidence="6">
    <location>
        <begin position="90"/>
        <end position="113"/>
    </location>
</feature>
<keyword evidence="4 6" id="KW-0472">Membrane</keyword>
<reference evidence="7 8" key="1">
    <citation type="journal article" date="2018" name="BMC Genomics">
        <title>The genome of Naegleria lovaniensis, the basis for a comparative approach to unravel pathogenicity factors of the human pathogenic amoeba N. fowleri.</title>
        <authorList>
            <person name="Liechti N."/>
            <person name="Schurch N."/>
            <person name="Bruggmann R."/>
            <person name="Wittwer M."/>
        </authorList>
    </citation>
    <scope>NUCLEOTIDE SEQUENCE [LARGE SCALE GENOMIC DNA]</scope>
    <source>
        <strain evidence="7 8">ATCC 30569</strain>
    </source>
</reference>
<protein>
    <submittedName>
        <fullName evidence="7">Uncharacterized protein</fullName>
    </submittedName>
</protein>
<name>A0AA88KL80_NAELO</name>
<feature type="transmembrane region" description="Helical" evidence="6">
    <location>
        <begin position="306"/>
        <end position="328"/>
    </location>
</feature>
<feature type="transmembrane region" description="Helical" evidence="6">
    <location>
        <begin position="408"/>
        <end position="429"/>
    </location>
</feature>
<dbReference type="GO" id="GO:0005385">
    <property type="term" value="F:zinc ion transmembrane transporter activity"/>
    <property type="evidence" value="ECO:0007669"/>
    <property type="project" value="TreeGrafter"/>
</dbReference>
<feature type="transmembrane region" description="Helical" evidence="6">
    <location>
        <begin position="340"/>
        <end position="361"/>
    </location>
</feature>
<evidence type="ECO:0000256" key="3">
    <source>
        <dbReference type="ARBA" id="ARBA00022989"/>
    </source>
</evidence>
<feature type="transmembrane region" description="Helical" evidence="6">
    <location>
        <begin position="368"/>
        <end position="396"/>
    </location>
</feature>
<dbReference type="Pfam" id="PF02535">
    <property type="entry name" value="Zip"/>
    <property type="match status" value="2"/>
</dbReference>
<dbReference type="AlphaFoldDB" id="A0AA88KL80"/>
<organism evidence="7 8">
    <name type="scientific">Naegleria lovaniensis</name>
    <name type="common">Amoeba</name>
    <dbReference type="NCBI Taxonomy" id="51637"/>
    <lineage>
        <taxon>Eukaryota</taxon>
        <taxon>Discoba</taxon>
        <taxon>Heterolobosea</taxon>
        <taxon>Tetramitia</taxon>
        <taxon>Eutetramitia</taxon>
        <taxon>Vahlkampfiidae</taxon>
        <taxon>Naegleria</taxon>
    </lineage>
</organism>
<dbReference type="GeneID" id="68097152"/>
<evidence type="ECO:0000313" key="8">
    <source>
        <dbReference type="Proteomes" id="UP000816034"/>
    </source>
</evidence>
<dbReference type="GO" id="GO:0016020">
    <property type="term" value="C:membrane"/>
    <property type="evidence" value="ECO:0007669"/>
    <property type="project" value="UniProtKB-SubCell"/>
</dbReference>
<feature type="transmembrane region" description="Helical" evidence="6">
    <location>
        <begin position="441"/>
        <end position="460"/>
    </location>
</feature>
<evidence type="ECO:0000313" key="7">
    <source>
        <dbReference type="EMBL" id="KAG2383360.1"/>
    </source>
</evidence>